<keyword evidence="7" id="KW-1185">Reference proteome</keyword>
<dbReference type="GO" id="GO:0032993">
    <property type="term" value="C:protein-DNA complex"/>
    <property type="evidence" value="ECO:0007669"/>
    <property type="project" value="TreeGrafter"/>
</dbReference>
<evidence type="ECO:0000256" key="4">
    <source>
        <dbReference type="ARBA" id="ARBA00023163"/>
    </source>
</evidence>
<keyword evidence="3" id="KW-0238">DNA-binding</keyword>
<name>A0A1H0RCE8_9ACTN</name>
<dbReference type="SUPFAM" id="SSF53850">
    <property type="entry name" value="Periplasmic binding protein-like II"/>
    <property type="match status" value="1"/>
</dbReference>
<dbReference type="Pfam" id="PF03466">
    <property type="entry name" value="LysR_substrate"/>
    <property type="match status" value="1"/>
</dbReference>
<evidence type="ECO:0000313" key="7">
    <source>
        <dbReference type="Proteomes" id="UP000199497"/>
    </source>
</evidence>
<dbReference type="STRING" id="405564.SAMN04487905_1033"/>
<protein>
    <submittedName>
        <fullName evidence="6">LysR substrate binding domain-containing protein</fullName>
    </submittedName>
</protein>
<sequence length="226" mass="24473">MIADGRILHGVARAAVARARRIGRGEPDPLRIGHTPAVTGDEITTLLHQAQYPYPDLAPQVNQRYPHELTTQLLAGDLDLGLCRAMSPAHGLTRTTLTHHRLHVAVAAEHHLATHDSIQLTDLKDESIMVWGSPGRSGYTDLLITYCRQAGFDPHIHRNPIQGTPPVTAVLGSDHIAFVTTDPGAAAGGAVRVLELRPPHSVPLHALWSHHITSPARDTFLAATTR</sequence>
<reference evidence="7" key="1">
    <citation type="submission" date="2016-10" db="EMBL/GenBank/DDBJ databases">
        <authorList>
            <person name="Varghese N."/>
            <person name="Submissions S."/>
        </authorList>
    </citation>
    <scope>NUCLEOTIDE SEQUENCE [LARGE SCALE GENOMIC DNA]</scope>
    <source>
        <strain evidence="7">DSM 46732</strain>
    </source>
</reference>
<comment type="similarity">
    <text evidence="1">Belongs to the LysR transcriptional regulatory family.</text>
</comment>
<dbReference type="PANTHER" id="PTHR30346">
    <property type="entry name" value="TRANSCRIPTIONAL DUAL REGULATOR HCAR-RELATED"/>
    <property type="match status" value="1"/>
</dbReference>
<dbReference type="GO" id="GO:0003677">
    <property type="term" value="F:DNA binding"/>
    <property type="evidence" value="ECO:0007669"/>
    <property type="project" value="UniProtKB-KW"/>
</dbReference>
<evidence type="ECO:0000256" key="1">
    <source>
        <dbReference type="ARBA" id="ARBA00009437"/>
    </source>
</evidence>
<gene>
    <name evidence="6" type="ORF">SAMN04487905_1033</name>
</gene>
<dbReference type="Proteomes" id="UP000199497">
    <property type="component" value="Unassembled WGS sequence"/>
</dbReference>
<keyword evidence="4" id="KW-0804">Transcription</keyword>
<dbReference type="PANTHER" id="PTHR30346:SF0">
    <property type="entry name" value="HCA OPERON TRANSCRIPTIONAL ACTIVATOR HCAR"/>
    <property type="match status" value="1"/>
</dbReference>
<dbReference type="AlphaFoldDB" id="A0A1H0RCE8"/>
<evidence type="ECO:0000259" key="5">
    <source>
        <dbReference type="Pfam" id="PF03466"/>
    </source>
</evidence>
<evidence type="ECO:0000313" key="6">
    <source>
        <dbReference type="EMBL" id="SDP27121.1"/>
    </source>
</evidence>
<evidence type="ECO:0000256" key="3">
    <source>
        <dbReference type="ARBA" id="ARBA00023125"/>
    </source>
</evidence>
<feature type="domain" description="LysR substrate-binding" evidence="5">
    <location>
        <begin position="25"/>
        <end position="223"/>
    </location>
</feature>
<evidence type="ECO:0000256" key="2">
    <source>
        <dbReference type="ARBA" id="ARBA00023015"/>
    </source>
</evidence>
<keyword evidence="2" id="KW-0805">Transcription regulation</keyword>
<dbReference type="GO" id="GO:0003700">
    <property type="term" value="F:DNA-binding transcription factor activity"/>
    <property type="evidence" value="ECO:0007669"/>
    <property type="project" value="TreeGrafter"/>
</dbReference>
<dbReference type="Gene3D" id="3.40.190.10">
    <property type="entry name" value="Periplasmic binding protein-like II"/>
    <property type="match status" value="2"/>
</dbReference>
<dbReference type="InterPro" id="IPR005119">
    <property type="entry name" value="LysR_subst-bd"/>
</dbReference>
<dbReference type="EMBL" id="FNJR01000003">
    <property type="protein sequence ID" value="SDP27121.1"/>
    <property type="molecule type" value="Genomic_DNA"/>
</dbReference>
<accession>A0A1H0RCE8</accession>
<proteinExistence type="inferred from homology"/>
<organism evidence="6 7">
    <name type="scientific">Actinopolyspora xinjiangensis</name>
    <dbReference type="NCBI Taxonomy" id="405564"/>
    <lineage>
        <taxon>Bacteria</taxon>
        <taxon>Bacillati</taxon>
        <taxon>Actinomycetota</taxon>
        <taxon>Actinomycetes</taxon>
        <taxon>Actinopolysporales</taxon>
        <taxon>Actinopolysporaceae</taxon>
        <taxon>Actinopolyspora</taxon>
    </lineage>
</organism>